<dbReference type="PROSITE" id="PS50951">
    <property type="entry name" value="SARAH"/>
    <property type="match status" value="1"/>
</dbReference>
<feature type="domain" description="SARAH" evidence="7">
    <location>
        <begin position="419"/>
        <end position="466"/>
    </location>
</feature>
<dbReference type="InterPro" id="IPR011524">
    <property type="entry name" value="SARAH_dom"/>
</dbReference>
<dbReference type="Pfam" id="PF16517">
    <property type="entry name" value="Nore1-SARAH"/>
    <property type="match status" value="1"/>
</dbReference>
<dbReference type="SMART" id="SM00132">
    <property type="entry name" value="LIM"/>
    <property type="match status" value="1"/>
</dbReference>
<evidence type="ECO:0000313" key="9">
    <source>
        <dbReference type="Proteomes" id="UP001160148"/>
    </source>
</evidence>
<accession>A0AAV0W4I2</accession>
<protein>
    <recommendedName>
        <fullName evidence="10">Ras association domain-containing protein 2</fullName>
    </recommendedName>
</protein>
<evidence type="ECO:0000259" key="7">
    <source>
        <dbReference type="PROSITE" id="PS50951"/>
    </source>
</evidence>
<dbReference type="InterPro" id="IPR001781">
    <property type="entry name" value="Znf_LIM"/>
</dbReference>
<dbReference type="Gene3D" id="1.20.5.110">
    <property type="match status" value="1"/>
</dbReference>
<dbReference type="InterPro" id="IPR033614">
    <property type="entry name" value="RASSF1-6"/>
</dbReference>
<evidence type="ECO:0008006" key="10">
    <source>
        <dbReference type="Google" id="ProtNLM"/>
    </source>
</evidence>
<dbReference type="InterPro" id="IPR000159">
    <property type="entry name" value="RA_dom"/>
</dbReference>
<organism evidence="8 9">
    <name type="scientific">Macrosiphum euphorbiae</name>
    <name type="common">potato aphid</name>
    <dbReference type="NCBI Taxonomy" id="13131"/>
    <lineage>
        <taxon>Eukaryota</taxon>
        <taxon>Metazoa</taxon>
        <taxon>Ecdysozoa</taxon>
        <taxon>Arthropoda</taxon>
        <taxon>Hexapoda</taxon>
        <taxon>Insecta</taxon>
        <taxon>Pterygota</taxon>
        <taxon>Neoptera</taxon>
        <taxon>Paraneoptera</taxon>
        <taxon>Hemiptera</taxon>
        <taxon>Sternorrhyncha</taxon>
        <taxon>Aphidomorpha</taxon>
        <taxon>Aphidoidea</taxon>
        <taxon>Aphididae</taxon>
        <taxon>Macrosiphini</taxon>
        <taxon>Macrosiphum</taxon>
    </lineage>
</organism>
<gene>
    <name evidence="8" type="ORF">MEUPH1_LOCUS7086</name>
</gene>
<evidence type="ECO:0000256" key="4">
    <source>
        <dbReference type="PROSITE-ProRule" id="PRU00125"/>
    </source>
</evidence>
<sequence length="470" mass="54835">MWKCHKCGKPVYFAERMQSLGYDWHPECLRCEECSKRLNPGQHAEHKGVPYCHVPCYGVLFGPQLYGHGTRVESHTSFGRVENKYPFGPNVERSELDEKLKMYNKYYEGRSGEIRSREVNGRPILEGALRIYWAVTDMIHLKEDDDQRIKNRILRENDVPLMKLQSKYVTNNSKNDQHQNGNNSLSKFNTLPNNLNHNVVEDGFSEFLKVEREVVDDEKVCSTKADIEALVPDKNDEYSENFESQLEKETADKCLLRSRSLDDDTSDNEYNDESLSDHQDEFVNNVKMRRKSGSTAIKRRTGRLNGKNRTKLKRRCSINGHFYNRETSFFTPPYGSQMSVWVTSLVTTPEVINLMLDKYKVDGKAYQFSLFLVFDNGERRKLLDDEYPLVVRLIQGPHEDVSRLYLMESRTTDEISCDVAQFLNFSLPECKAILAGYDAEEEKHIIAVQAKYEEMRRRIKQRMEQLKVRL</sequence>
<comment type="caution">
    <text evidence="8">The sequence shown here is derived from an EMBL/GenBank/DDBJ whole genome shotgun (WGS) entry which is preliminary data.</text>
</comment>
<dbReference type="FunFam" id="2.10.110.10:FF:000104">
    <property type="entry name" value="Ras association domain-containing protein 2"/>
    <property type="match status" value="1"/>
</dbReference>
<dbReference type="AlphaFoldDB" id="A0AAV0W4I2"/>
<dbReference type="SUPFAM" id="SSF54236">
    <property type="entry name" value="Ubiquitin-like"/>
    <property type="match status" value="1"/>
</dbReference>
<dbReference type="Gene3D" id="3.10.20.90">
    <property type="entry name" value="Phosphatidylinositol 3-kinase Catalytic Subunit, Chain A, domain 1"/>
    <property type="match status" value="1"/>
</dbReference>
<dbReference type="Proteomes" id="UP001160148">
    <property type="component" value="Unassembled WGS sequence"/>
</dbReference>
<dbReference type="PANTHER" id="PTHR22738:SF15">
    <property type="entry name" value="LD40758P"/>
    <property type="match status" value="1"/>
</dbReference>
<evidence type="ECO:0000256" key="2">
    <source>
        <dbReference type="ARBA" id="ARBA00022833"/>
    </source>
</evidence>
<dbReference type="Pfam" id="PF00412">
    <property type="entry name" value="LIM"/>
    <property type="match status" value="1"/>
</dbReference>
<dbReference type="CDD" id="cd21886">
    <property type="entry name" value="SARAH_RASSF2-like"/>
    <property type="match status" value="1"/>
</dbReference>
<dbReference type="Pfam" id="PF00788">
    <property type="entry name" value="RA"/>
    <property type="match status" value="1"/>
</dbReference>
<dbReference type="PROSITE" id="PS00478">
    <property type="entry name" value="LIM_DOMAIN_1"/>
    <property type="match status" value="1"/>
</dbReference>
<dbReference type="PANTHER" id="PTHR22738">
    <property type="entry name" value="RASSF"/>
    <property type="match status" value="1"/>
</dbReference>
<dbReference type="InterPro" id="IPR029071">
    <property type="entry name" value="Ubiquitin-like_domsf"/>
</dbReference>
<dbReference type="SMART" id="SM00314">
    <property type="entry name" value="RA"/>
    <property type="match status" value="1"/>
</dbReference>
<dbReference type="GO" id="GO:0046872">
    <property type="term" value="F:metal ion binding"/>
    <property type="evidence" value="ECO:0007669"/>
    <property type="project" value="UniProtKB-KW"/>
</dbReference>
<dbReference type="CDD" id="cd01784">
    <property type="entry name" value="RA_RASSF2_like"/>
    <property type="match status" value="1"/>
</dbReference>
<dbReference type="CDD" id="cd09401">
    <property type="entry name" value="LIM_TLP_like"/>
    <property type="match status" value="1"/>
</dbReference>
<feature type="domain" description="Ras-associating" evidence="6">
    <location>
        <begin position="319"/>
        <end position="411"/>
    </location>
</feature>
<keyword evidence="3 4" id="KW-0440">LIM domain</keyword>
<dbReference type="EMBL" id="CARXXK010000001">
    <property type="protein sequence ID" value="CAI6350650.1"/>
    <property type="molecule type" value="Genomic_DNA"/>
</dbReference>
<dbReference type="Gene3D" id="2.10.110.10">
    <property type="entry name" value="Cysteine Rich Protein"/>
    <property type="match status" value="1"/>
</dbReference>
<dbReference type="SUPFAM" id="SSF57716">
    <property type="entry name" value="Glucocorticoid receptor-like (DNA-binding domain)"/>
    <property type="match status" value="2"/>
</dbReference>
<evidence type="ECO:0000259" key="6">
    <source>
        <dbReference type="PROSITE" id="PS50200"/>
    </source>
</evidence>
<proteinExistence type="predicted"/>
<dbReference type="PROSITE" id="PS50200">
    <property type="entry name" value="RA"/>
    <property type="match status" value="1"/>
</dbReference>
<evidence type="ECO:0000259" key="5">
    <source>
        <dbReference type="PROSITE" id="PS50023"/>
    </source>
</evidence>
<feature type="domain" description="LIM zinc-binding" evidence="5">
    <location>
        <begin position="2"/>
        <end position="63"/>
    </location>
</feature>
<keyword evidence="2 4" id="KW-0862">Zinc</keyword>
<dbReference type="FunFam" id="3.10.20.90:FF:000278">
    <property type="entry name" value="serine-rich adhesin for platelets"/>
    <property type="match status" value="1"/>
</dbReference>
<dbReference type="GO" id="GO:0007165">
    <property type="term" value="P:signal transduction"/>
    <property type="evidence" value="ECO:0007669"/>
    <property type="project" value="InterPro"/>
</dbReference>
<keyword evidence="1 4" id="KW-0479">Metal-binding</keyword>
<reference evidence="8 9" key="1">
    <citation type="submission" date="2023-01" db="EMBL/GenBank/DDBJ databases">
        <authorList>
            <person name="Whitehead M."/>
        </authorList>
    </citation>
    <scope>NUCLEOTIDE SEQUENCE [LARGE SCALE GENOMIC DNA]</scope>
</reference>
<evidence type="ECO:0000256" key="1">
    <source>
        <dbReference type="ARBA" id="ARBA00022723"/>
    </source>
</evidence>
<evidence type="ECO:0000256" key="3">
    <source>
        <dbReference type="ARBA" id="ARBA00023038"/>
    </source>
</evidence>
<evidence type="ECO:0000313" key="8">
    <source>
        <dbReference type="EMBL" id="CAI6350650.1"/>
    </source>
</evidence>
<dbReference type="PROSITE" id="PS50023">
    <property type="entry name" value="LIM_DOMAIN_2"/>
    <property type="match status" value="1"/>
</dbReference>
<name>A0AAV0W4I2_9HEMI</name>
<keyword evidence="9" id="KW-1185">Reference proteome</keyword>